<dbReference type="Proteomes" id="UP000887562">
    <property type="component" value="Unplaced"/>
</dbReference>
<keyword evidence="3" id="KW-0175">Coiled coil</keyword>
<reference evidence="10" key="1">
    <citation type="submission" date="2022-11" db="UniProtKB">
        <authorList>
            <consortium name="WormBaseParasite"/>
        </authorList>
    </citation>
    <scope>IDENTIFICATION</scope>
</reference>
<dbReference type="InterPro" id="IPR016903">
    <property type="entry name" value="Nucleolar_cplx-assoc_3"/>
</dbReference>
<sequence>MEAVGDARRSAAVQRMLSKRQYVKECKFKIAQYSSSIMQDTNENIGRLSDLTRMATDPLFLKSSSLRQLLVASLCVVFKDILPTYKIRPPTEQELKQRVKKETKRIWRFEEILLKNFEKYVLLIQSILKDKGRRKLPKSLHIYSLPKWTKVSCRLPNHHVPPHSPSWFVHLSVPARCLRIILFSTLPVIFWALSCHTCKREAHLLDRGGNSSGTECIVFKIPFPKVCRGVHRLARKVNYRIRPDVASAIANIAIKEVSDPSIDNKAARRNRKLASRRERKKDKILAKFEKDQAESKASKSHEERLRINTEILKEILFVYFKVLKTTKDSNLLSAVLAGLSTYAHVINVEYVENLLQLMSNFVSNPKTSLQDGLNSVHTALTIFNTSSAASVLKVDPTRFYNHLYALLGCMAGVCNRQIGSPASGTVGSSSNLLQYSWARTPAALAAETLVQRERLLAGGGERDEGNGSVRSIGAAEVEGFTDVILACLDMLLVSRRREVSATRVLAFVKRLASLTLVVADTACLASMLVSLWKFFSLFSKCEVLFDSDTEIGGPYDPEANDPELARPASAALWELHALRTHESPLIQKIIALMLKWVRQTVKDGAPRPTNEVIAAPDHTLESLSAMHPAERRLVLARAEAACLSKPTTTAARRASTSKGHVKQISPWLRELVAKHDVAAPGTGDRGFRKLRREILWRLFVLIWTTDDRLVFVGVLLEAGGVPFFYIDTVSHGFVEDLSAHIVCSAKRTLSWLNLPRLTTGGFERRPMLATSYKRVPLS</sequence>
<evidence type="ECO:0000256" key="6">
    <source>
        <dbReference type="ARBA" id="ARBA00032937"/>
    </source>
</evidence>
<evidence type="ECO:0000256" key="1">
    <source>
        <dbReference type="ARBA" id="ARBA00004604"/>
    </source>
</evidence>
<dbReference type="Pfam" id="PF07540">
    <property type="entry name" value="NOC3p"/>
    <property type="match status" value="1"/>
</dbReference>
<organism evidence="9 10">
    <name type="scientific">Echinococcus canadensis</name>
    <dbReference type="NCBI Taxonomy" id="519352"/>
    <lineage>
        <taxon>Eukaryota</taxon>
        <taxon>Metazoa</taxon>
        <taxon>Spiralia</taxon>
        <taxon>Lophotrochozoa</taxon>
        <taxon>Platyhelminthes</taxon>
        <taxon>Cestoda</taxon>
        <taxon>Eucestoda</taxon>
        <taxon>Cyclophyllidea</taxon>
        <taxon>Taeniidae</taxon>
        <taxon>Echinococcus</taxon>
        <taxon>Echinococcus canadensis group</taxon>
    </lineage>
</organism>
<evidence type="ECO:0000256" key="5">
    <source>
        <dbReference type="ARBA" id="ARBA00032701"/>
    </source>
</evidence>
<evidence type="ECO:0000259" key="8">
    <source>
        <dbReference type="Pfam" id="PF07540"/>
    </source>
</evidence>
<dbReference type="GO" id="GO:0006270">
    <property type="term" value="P:DNA replication initiation"/>
    <property type="evidence" value="ECO:0007669"/>
    <property type="project" value="TreeGrafter"/>
</dbReference>
<dbReference type="GO" id="GO:0003682">
    <property type="term" value="F:chromatin binding"/>
    <property type="evidence" value="ECO:0007669"/>
    <property type="project" value="TreeGrafter"/>
</dbReference>
<evidence type="ECO:0000256" key="4">
    <source>
        <dbReference type="ARBA" id="ARBA00023242"/>
    </source>
</evidence>
<accession>A0A915ET80</accession>
<dbReference type="PANTHER" id="PTHR14428:SF5">
    <property type="entry name" value="NUCLEOLAR COMPLEX PROTEIN 3 HOMOLOG"/>
    <property type="match status" value="1"/>
</dbReference>
<proteinExistence type="inferred from homology"/>
<feature type="domain" description="CCAAT-binding factor" evidence="7">
    <location>
        <begin position="376"/>
        <end position="589"/>
    </location>
</feature>
<dbReference type="WBParaSite" id="maker-E.canG7_contigs_1557-snap-gene-0.22-mRNA-1">
    <property type="protein sequence ID" value="maker-E.canG7_contigs_1557-snap-gene-0.22-mRNA-1"/>
    <property type="gene ID" value="EcG7_06198"/>
</dbReference>
<evidence type="ECO:0000313" key="9">
    <source>
        <dbReference type="Proteomes" id="UP000887562"/>
    </source>
</evidence>
<evidence type="ECO:0000259" key="7">
    <source>
        <dbReference type="Pfam" id="PF03914"/>
    </source>
</evidence>
<dbReference type="Pfam" id="PF03914">
    <property type="entry name" value="CBF"/>
    <property type="match status" value="1"/>
</dbReference>
<dbReference type="PANTHER" id="PTHR14428">
    <property type="entry name" value="NUCLEOLAR COMPLEX PROTEIN 3"/>
    <property type="match status" value="1"/>
</dbReference>
<evidence type="ECO:0000313" key="10">
    <source>
        <dbReference type="WBParaSite" id="maker-E.canG7_contigs_1557-snap-gene-0.22-mRNA-1"/>
    </source>
</evidence>
<name>A0A915ET80_9CEST</name>
<protein>
    <recommendedName>
        <fullName evidence="6">NOC3-like protein</fullName>
    </recommendedName>
    <alternativeName>
        <fullName evidence="5">Nucleolar complex-associated protein 3-like protein</fullName>
    </alternativeName>
</protein>
<feature type="domain" description="Nucleolar complex-associated protein 3 N-terminal" evidence="8">
    <location>
        <begin position="27"/>
        <end position="120"/>
    </location>
</feature>
<dbReference type="GO" id="GO:0005730">
    <property type="term" value="C:nucleolus"/>
    <property type="evidence" value="ECO:0007669"/>
    <property type="project" value="UniProtKB-SubCell"/>
</dbReference>
<dbReference type="InterPro" id="IPR005612">
    <property type="entry name" value="CCAAT-binding_factor"/>
</dbReference>
<evidence type="ECO:0000256" key="2">
    <source>
        <dbReference type="ARBA" id="ARBA00007797"/>
    </source>
</evidence>
<evidence type="ECO:0000256" key="3">
    <source>
        <dbReference type="ARBA" id="ARBA00023054"/>
    </source>
</evidence>
<keyword evidence="4" id="KW-0539">Nucleus</keyword>
<comment type="subcellular location">
    <subcellularLocation>
        <location evidence="1">Nucleus</location>
        <location evidence="1">Nucleolus</location>
    </subcellularLocation>
</comment>
<comment type="similarity">
    <text evidence="2">Belongs to the CBF/MAK21 family.</text>
</comment>
<dbReference type="InterPro" id="IPR011501">
    <property type="entry name" value="Noc3_N"/>
</dbReference>
<keyword evidence="9" id="KW-1185">Reference proteome</keyword>
<dbReference type="AlphaFoldDB" id="A0A915ET80"/>